<evidence type="ECO:0000313" key="2">
    <source>
        <dbReference type="Proteomes" id="UP000440732"/>
    </source>
</evidence>
<name>A0A6A3QZN6_9STRA</name>
<dbReference type="EMBL" id="QXGA01003205">
    <property type="protein sequence ID" value="KAE9086152.1"/>
    <property type="molecule type" value="Genomic_DNA"/>
</dbReference>
<comment type="caution">
    <text evidence="1">The sequence shown here is derived from an EMBL/GenBank/DDBJ whole genome shotgun (WGS) entry which is preliminary data.</text>
</comment>
<dbReference type="AlphaFoldDB" id="A0A6A3QZN6"/>
<organism evidence="1 2">
    <name type="scientific">Phytophthora fragariae</name>
    <dbReference type="NCBI Taxonomy" id="53985"/>
    <lineage>
        <taxon>Eukaryota</taxon>
        <taxon>Sar</taxon>
        <taxon>Stramenopiles</taxon>
        <taxon>Oomycota</taxon>
        <taxon>Peronosporomycetes</taxon>
        <taxon>Peronosporales</taxon>
        <taxon>Peronosporaceae</taxon>
        <taxon>Phytophthora</taxon>
    </lineage>
</organism>
<reference evidence="1 2" key="1">
    <citation type="submission" date="2018-08" db="EMBL/GenBank/DDBJ databases">
        <title>Genomic investigation of the strawberry pathogen Phytophthora fragariae indicates pathogenicity is determined by transcriptional variation in three key races.</title>
        <authorList>
            <person name="Adams T.M."/>
            <person name="Armitage A.D."/>
            <person name="Sobczyk M.K."/>
            <person name="Bates H.J."/>
            <person name="Dunwell J.M."/>
            <person name="Nellist C.F."/>
            <person name="Harrison R.J."/>
        </authorList>
    </citation>
    <scope>NUCLEOTIDE SEQUENCE [LARGE SCALE GENOMIC DNA]</scope>
    <source>
        <strain evidence="1 2">NOV-5</strain>
    </source>
</reference>
<gene>
    <name evidence="1" type="ORF">PF006_g26086</name>
</gene>
<dbReference type="Proteomes" id="UP000440732">
    <property type="component" value="Unassembled WGS sequence"/>
</dbReference>
<evidence type="ECO:0000313" key="1">
    <source>
        <dbReference type="EMBL" id="KAE9086152.1"/>
    </source>
</evidence>
<accession>A0A6A3QZN6</accession>
<proteinExistence type="predicted"/>
<protein>
    <submittedName>
        <fullName evidence="1">Uncharacterized protein</fullName>
    </submittedName>
</protein>
<sequence>MDAAVFHRRVGRRGVLYQSRHPTTRREPPPPSFEADGLWPDAGGMYLKGLGLGVHDSRLDGRSCGLEIVDAGTSVRGGDGGDRVDDREFGTSVDDSELVDHGARVDGWGDHGARVDGWGDHGARVDGWGDIPHADLTKPIKSKQDAHGSTGASSNALSDSTCIVAASMMSG</sequence>